<keyword evidence="3" id="KW-1185">Reference proteome</keyword>
<dbReference type="EMBL" id="AOHP01000004">
    <property type="protein sequence ID" value="EMF31129.1"/>
    <property type="molecule type" value="Genomic_DNA"/>
</dbReference>
<accession>M3C427</accession>
<feature type="compositionally biased region" description="Polar residues" evidence="1">
    <location>
        <begin position="1"/>
        <end position="21"/>
    </location>
</feature>
<evidence type="ECO:0000313" key="3">
    <source>
        <dbReference type="Proteomes" id="UP000011732"/>
    </source>
</evidence>
<organism evidence="2 3">
    <name type="scientific">Streptomyces gancidicus BKS 13-15</name>
    <dbReference type="NCBI Taxonomy" id="1284664"/>
    <lineage>
        <taxon>Bacteria</taxon>
        <taxon>Bacillati</taxon>
        <taxon>Actinomycetota</taxon>
        <taxon>Actinomycetes</taxon>
        <taxon>Kitasatosporales</taxon>
        <taxon>Streptomycetaceae</taxon>
        <taxon>Streptomyces</taxon>
        <taxon>Streptomyces pseudogriseolus group</taxon>
    </lineage>
</organism>
<gene>
    <name evidence="2" type="ORF">H114_00832</name>
</gene>
<evidence type="ECO:0000256" key="1">
    <source>
        <dbReference type="SAM" id="MobiDB-lite"/>
    </source>
</evidence>
<feature type="region of interest" description="Disordered" evidence="1">
    <location>
        <begin position="1"/>
        <end position="61"/>
    </location>
</feature>
<evidence type="ECO:0000313" key="2">
    <source>
        <dbReference type="EMBL" id="EMF31129.1"/>
    </source>
</evidence>
<dbReference type="AlphaFoldDB" id="M3C427"/>
<name>M3C427_STREZ</name>
<comment type="caution">
    <text evidence="2">The sequence shown here is derived from an EMBL/GenBank/DDBJ whole genome shotgun (WGS) entry which is preliminary data.</text>
</comment>
<protein>
    <submittedName>
        <fullName evidence="2">Uncharacterized protein</fullName>
    </submittedName>
</protein>
<sequence>MRRISTRTPNAVASTPATPQSCKADLRSPSEQAAAADAAVGQRESAQFHAKAAAEAPRGRR</sequence>
<dbReference type="Proteomes" id="UP000011732">
    <property type="component" value="Unassembled WGS sequence"/>
</dbReference>
<reference evidence="2 3" key="1">
    <citation type="journal article" date="2013" name="Genome Announc.">
        <title>Draft Genome Sequence of Streptomyces gancidicus Strain BKS 13-15.</title>
        <authorList>
            <person name="Kumar S."/>
            <person name="Kaur N."/>
            <person name="Singh N.K."/>
            <person name="Raghava G.P."/>
            <person name="Mayilraj S."/>
        </authorList>
    </citation>
    <scope>NUCLEOTIDE SEQUENCE [LARGE SCALE GENOMIC DNA]</scope>
    <source>
        <strain evidence="2 3">BKS 13-15</strain>
    </source>
</reference>
<proteinExistence type="predicted"/>